<evidence type="ECO:0000313" key="2">
    <source>
        <dbReference type="Proteomes" id="UP000619244"/>
    </source>
</evidence>
<sequence>MYAAGAVAGGPVTEAVGEFGQTRRGALTGRKSAYGVAHPDHRVRRAAVQAGQQTGPPPREHLAPGVFGDLALEVGDPVGDAARITERAAPVGVRDRRDAGRELLQLAGVQIEPAVHRACRAAGGEGLDGHRRVVGEPPEPFGPRAVQPLERLVQGPCRIHGANAGRGATVP</sequence>
<reference evidence="1" key="1">
    <citation type="journal article" date="2014" name="Int. J. Syst. Evol. Microbiol.">
        <title>Complete genome sequence of Corynebacterium casei LMG S-19264T (=DSM 44701T), isolated from a smear-ripened cheese.</title>
        <authorList>
            <consortium name="US DOE Joint Genome Institute (JGI-PGF)"/>
            <person name="Walter F."/>
            <person name="Albersmeier A."/>
            <person name="Kalinowski J."/>
            <person name="Ruckert C."/>
        </authorList>
    </citation>
    <scope>NUCLEOTIDE SEQUENCE</scope>
    <source>
        <strain evidence="1">JCM 4790</strain>
    </source>
</reference>
<dbReference type="AlphaFoldDB" id="A0A918KL35"/>
<proteinExistence type="predicted"/>
<keyword evidence="2" id="KW-1185">Reference proteome</keyword>
<comment type="caution">
    <text evidence="1">The sequence shown here is derived from an EMBL/GenBank/DDBJ whole genome shotgun (WGS) entry which is preliminary data.</text>
</comment>
<gene>
    <name evidence="1" type="ORF">GCM10010358_21980</name>
</gene>
<dbReference type="EMBL" id="BMVU01000006">
    <property type="protein sequence ID" value="GGX67054.1"/>
    <property type="molecule type" value="Genomic_DNA"/>
</dbReference>
<name>A0A918KL35_9ACTN</name>
<protein>
    <submittedName>
        <fullName evidence="1">Uncharacterized protein</fullName>
    </submittedName>
</protein>
<accession>A0A918KL35</accession>
<dbReference type="Proteomes" id="UP000619244">
    <property type="component" value="Unassembled WGS sequence"/>
</dbReference>
<organism evidence="1 2">
    <name type="scientific">Streptomyces minutiscleroticus</name>
    <dbReference type="NCBI Taxonomy" id="68238"/>
    <lineage>
        <taxon>Bacteria</taxon>
        <taxon>Bacillati</taxon>
        <taxon>Actinomycetota</taxon>
        <taxon>Actinomycetes</taxon>
        <taxon>Kitasatosporales</taxon>
        <taxon>Streptomycetaceae</taxon>
        <taxon>Streptomyces</taxon>
    </lineage>
</organism>
<evidence type="ECO:0000313" key="1">
    <source>
        <dbReference type="EMBL" id="GGX67054.1"/>
    </source>
</evidence>
<reference evidence="1" key="2">
    <citation type="submission" date="2020-09" db="EMBL/GenBank/DDBJ databases">
        <authorList>
            <person name="Sun Q."/>
            <person name="Ohkuma M."/>
        </authorList>
    </citation>
    <scope>NUCLEOTIDE SEQUENCE</scope>
    <source>
        <strain evidence="1">JCM 4790</strain>
    </source>
</reference>